<dbReference type="InterPro" id="IPR001647">
    <property type="entry name" value="HTH_TetR"/>
</dbReference>
<evidence type="ECO:0000313" key="8">
    <source>
        <dbReference type="Proteomes" id="UP000281094"/>
    </source>
</evidence>
<dbReference type="GO" id="GO:0003700">
    <property type="term" value="F:DNA-binding transcription factor activity"/>
    <property type="evidence" value="ECO:0007669"/>
    <property type="project" value="TreeGrafter"/>
</dbReference>
<dbReference type="InterPro" id="IPR009057">
    <property type="entry name" value="Homeodomain-like_sf"/>
</dbReference>
<dbReference type="Gene3D" id="1.10.357.10">
    <property type="entry name" value="Tetracycline Repressor, domain 2"/>
    <property type="match status" value="1"/>
</dbReference>
<dbReference type="InterPro" id="IPR036271">
    <property type="entry name" value="Tet_transcr_reg_TetR-rel_C_sf"/>
</dbReference>
<evidence type="ECO:0000256" key="3">
    <source>
        <dbReference type="ARBA" id="ARBA00023163"/>
    </source>
</evidence>
<evidence type="ECO:0000256" key="4">
    <source>
        <dbReference type="PROSITE-ProRule" id="PRU00335"/>
    </source>
</evidence>
<dbReference type="SUPFAM" id="SSF48498">
    <property type="entry name" value="Tetracyclin repressor-like, C-terminal domain"/>
    <property type="match status" value="1"/>
</dbReference>
<dbReference type="EMBL" id="RCWN01000001">
    <property type="protein sequence ID" value="RLQ88483.1"/>
    <property type="molecule type" value="Genomic_DNA"/>
</dbReference>
<evidence type="ECO:0000256" key="1">
    <source>
        <dbReference type="ARBA" id="ARBA00023015"/>
    </source>
</evidence>
<keyword evidence="8" id="KW-1185">Reference proteome</keyword>
<comment type="caution">
    <text evidence="7">The sequence shown here is derived from an EMBL/GenBank/DDBJ whole genome shotgun (WGS) entry which is preliminary data.</text>
</comment>
<keyword evidence="1" id="KW-0805">Transcription regulation</keyword>
<keyword evidence="2 4" id="KW-0238">DNA-binding</keyword>
<dbReference type="Pfam" id="PF17932">
    <property type="entry name" value="TetR_C_24"/>
    <property type="match status" value="1"/>
</dbReference>
<dbReference type="InterPro" id="IPR050109">
    <property type="entry name" value="HTH-type_TetR-like_transc_reg"/>
</dbReference>
<dbReference type="GO" id="GO:0000976">
    <property type="term" value="F:transcription cis-regulatory region binding"/>
    <property type="evidence" value="ECO:0007669"/>
    <property type="project" value="TreeGrafter"/>
</dbReference>
<feature type="region of interest" description="Disordered" evidence="5">
    <location>
        <begin position="82"/>
        <end position="106"/>
    </location>
</feature>
<dbReference type="SUPFAM" id="SSF46689">
    <property type="entry name" value="Homeodomain-like"/>
    <property type="match status" value="1"/>
</dbReference>
<dbReference type="InterPro" id="IPR041490">
    <property type="entry name" value="KstR2_TetR_C"/>
</dbReference>
<organism evidence="7 8">
    <name type="scientific">Notoacmeibacter ruber</name>
    <dbReference type="NCBI Taxonomy" id="2670375"/>
    <lineage>
        <taxon>Bacteria</taxon>
        <taxon>Pseudomonadati</taxon>
        <taxon>Pseudomonadota</taxon>
        <taxon>Alphaproteobacteria</taxon>
        <taxon>Hyphomicrobiales</taxon>
        <taxon>Notoacmeibacteraceae</taxon>
        <taxon>Notoacmeibacter</taxon>
    </lineage>
</organism>
<feature type="domain" description="HTH tetR-type" evidence="6">
    <location>
        <begin position="107"/>
        <end position="167"/>
    </location>
</feature>
<evidence type="ECO:0000259" key="6">
    <source>
        <dbReference type="PROSITE" id="PS50977"/>
    </source>
</evidence>
<dbReference type="Proteomes" id="UP000281094">
    <property type="component" value="Unassembled WGS sequence"/>
</dbReference>
<keyword evidence="3" id="KW-0804">Transcription</keyword>
<evidence type="ECO:0000256" key="2">
    <source>
        <dbReference type="ARBA" id="ARBA00023125"/>
    </source>
</evidence>
<sequence>MTCAPPWTRPVAIILPIPVAPPVTSAVLPETEKRSETKSANVCSSSVSRGAFHSPLVDNLLSSMLTFRLGARAAREVTPIRGHRREEGQVRGTAMASEASQTGAAQESSRLEILQAAAECFEQRGFSGTSVDDVARMLGCTKGRIYHHFGSKADLFAAVFRLGMEMNFAAVEPLRHTDGPAVARLRMMAEEHVRQMVTTKSFQRVVWDGMELLMRGALTPEQRDECLRLQQSRKRYSTLFRTLMEEAKADGDLDYGDLSVATQVFFTCMNSPVFWYRPRVADLRNDQDTVIEQVVRFAMNGLGWKGE</sequence>
<proteinExistence type="predicted"/>
<evidence type="ECO:0000313" key="7">
    <source>
        <dbReference type="EMBL" id="RLQ88483.1"/>
    </source>
</evidence>
<dbReference type="Pfam" id="PF00440">
    <property type="entry name" value="TetR_N"/>
    <property type="match status" value="1"/>
</dbReference>
<evidence type="ECO:0000256" key="5">
    <source>
        <dbReference type="SAM" id="MobiDB-lite"/>
    </source>
</evidence>
<dbReference type="PROSITE" id="PS50977">
    <property type="entry name" value="HTH_TETR_2"/>
    <property type="match status" value="1"/>
</dbReference>
<name>A0A3L7JCT8_9HYPH</name>
<protein>
    <submittedName>
        <fullName evidence="7">TetR/AcrR family transcriptional regulator</fullName>
    </submittedName>
</protein>
<gene>
    <name evidence="7" type="ORF">D8780_09950</name>
</gene>
<dbReference type="PANTHER" id="PTHR30055">
    <property type="entry name" value="HTH-TYPE TRANSCRIPTIONAL REGULATOR RUTR"/>
    <property type="match status" value="1"/>
</dbReference>
<dbReference type="PANTHER" id="PTHR30055:SF234">
    <property type="entry name" value="HTH-TYPE TRANSCRIPTIONAL REGULATOR BETI"/>
    <property type="match status" value="1"/>
</dbReference>
<dbReference type="PRINTS" id="PR00455">
    <property type="entry name" value="HTHTETR"/>
</dbReference>
<dbReference type="AlphaFoldDB" id="A0A3L7JCT8"/>
<dbReference type="Gene3D" id="1.10.10.60">
    <property type="entry name" value="Homeodomain-like"/>
    <property type="match status" value="1"/>
</dbReference>
<accession>A0A3L7JCT8</accession>
<feature type="DNA-binding region" description="H-T-H motif" evidence="4">
    <location>
        <begin position="130"/>
        <end position="149"/>
    </location>
</feature>
<reference evidence="7 8" key="1">
    <citation type="submission" date="2018-10" db="EMBL/GenBank/DDBJ databases">
        <title>Notoacmeibacter sp. M2BS9Y-3-1, whole genome shotgun sequence.</title>
        <authorList>
            <person name="Tuo L."/>
        </authorList>
    </citation>
    <scope>NUCLEOTIDE SEQUENCE [LARGE SCALE GENOMIC DNA]</scope>
    <source>
        <strain evidence="7 8">M2BS9Y-3-1</strain>
    </source>
</reference>